<protein>
    <submittedName>
        <fullName evidence="1">Uncharacterized protein</fullName>
    </submittedName>
</protein>
<dbReference type="EMBL" id="BAABME010003834">
    <property type="protein sequence ID" value="GAA0160288.1"/>
    <property type="molecule type" value="Genomic_DNA"/>
</dbReference>
<dbReference type="Proteomes" id="UP001454036">
    <property type="component" value="Unassembled WGS sequence"/>
</dbReference>
<accession>A0AAV3QAQ1</accession>
<dbReference type="AlphaFoldDB" id="A0AAV3QAQ1"/>
<organism evidence="1 2">
    <name type="scientific">Lithospermum erythrorhizon</name>
    <name type="common">Purple gromwell</name>
    <name type="synonym">Lithospermum officinale var. erythrorhizon</name>
    <dbReference type="NCBI Taxonomy" id="34254"/>
    <lineage>
        <taxon>Eukaryota</taxon>
        <taxon>Viridiplantae</taxon>
        <taxon>Streptophyta</taxon>
        <taxon>Embryophyta</taxon>
        <taxon>Tracheophyta</taxon>
        <taxon>Spermatophyta</taxon>
        <taxon>Magnoliopsida</taxon>
        <taxon>eudicotyledons</taxon>
        <taxon>Gunneridae</taxon>
        <taxon>Pentapetalae</taxon>
        <taxon>asterids</taxon>
        <taxon>lamiids</taxon>
        <taxon>Boraginales</taxon>
        <taxon>Boraginaceae</taxon>
        <taxon>Boraginoideae</taxon>
        <taxon>Lithospermeae</taxon>
        <taxon>Lithospermum</taxon>
    </lineage>
</organism>
<proteinExistence type="predicted"/>
<evidence type="ECO:0000313" key="2">
    <source>
        <dbReference type="Proteomes" id="UP001454036"/>
    </source>
</evidence>
<name>A0AAV3QAQ1_LITER</name>
<keyword evidence="2" id="KW-1185">Reference proteome</keyword>
<reference evidence="1 2" key="1">
    <citation type="submission" date="2024-01" db="EMBL/GenBank/DDBJ databases">
        <title>The complete chloroplast genome sequence of Lithospermum erythrorhizon: insights into the phylogenetic relationship among Boraginaceae species and the maternal lineages of purple gromwells.</title>
        <authorList>
            <person name="Okada T."/>
            <person name="Watanabe K."/>
        </authorList>
    </citation>
    <scope>NUCLEOTIDE SEQUENCE [LARGE SCALE GENOMIC DNA]</scope>
</reference>
<comment type="caution">
    <text evidence="1">The sequence shown here is derived from an EMBL/GenBank/DDBJ whole genome shotgun (WGS) entry which is preliminary data.</text>
</comment>
<gene>
    <name evidence="1" type="ORF">LIER_16874</name>
</gene>
<evidence type="ECO:0000313" key="1">
    <source>
        <dbReference type="EMBL" id="GAA0160288.1"/>
    </source>
</evidence>
<sequence length="124" mass="14383">MKLSQTDNNDTISQHWYQELGWLIVVGARVKSRPDLFIGEEAASPDLERTRHLLQQNLSLRFGEEARRNLTGEQITTGRRSPEFGEKLLTGESLELKPPLPDLLLQDHWSFRFDRIYRGGCRMC</sequence>